<dbReference type="AlphaFoldDB" id="A0A2S7WMW2"/>
<evidence type="ECO:0000313" key="1">
    <source>
        <dbReference type="EMBL" id="PQJ78957.1"/>
    </source>
</evidence>
<dbReference type="OrthoDB" id="711499at2"/>
<evidence type="ECO:0000313" key="2">
    <source>
        <dbReference type="Proteomes" id="UP000238882"/>
    </source>
</evidence>
<reference evidence="1 2" key="1">
    <citation type="submission" date="2016-12" db="EMBL/GenBank/DDBJ databases">
        <title>Trade-off between light-utilization and light-protection in marine flavobacteria.</title>
        <authorList>
            <person name="Kumagai Y."/>
            <person name="Yoshizawa S."/>
            <person name="Kogure K."/>
            <person name="Iwasaki W."/>
        </authorList>
    </citation>
    <scope>NUCLEOTIDE SEQUENCE [LARGE SCALE GENOMIC DNA]</scope>
    <source>
        <strain evidence="1 2">NBRC 108759</strain>
    </source>
</reference>
<protein>
    <submittedName>
        <fullName evidence="1">Uncharacterized protein</fullName>
    </submittedName>
</protein>
<organism evidence="1 2">
    <name type="scientific">Polaribacter porphyrae</name>
    <dbReference type="NCBI Taxonomy" id="1137780"/>
    <lineage>
        <taxon>Bacteria</taxon>
        <taxon>Pseudomonadati</taxon>
        <taxon>Bacteroidota</taxon>
        <taxon>Flavobacteriia</taxon>
        <taxon>Flavobacteriales</taxon>
        <taxon>Flavobacteriaceae</taxon>
    </lineage>
</organism>
<accession>A0A2S7WMW2</accession>
<comment type="caution">
    <text evidence="1">The sequence shown here is derived from an EMBL/GenBank/DDBJ whole genome shotgun (WGS) entry which is preliminary data.</text>
</comment>
<dbReference type="Proteomes" id="UP000238882">
    <property type="component" value="Unassembled WGS sequence"/>
</dbReference>
<dbReference type="RefSeq" id="WP_105015555.1">
    <property type="nucleotide sequence ID" value="NZ_MSCN01000001.1"/>
</dbReference>
<keyword evidence="2" id="KW-1185">Reference proteome</keyword>
<gene>
    <name evidence="1" type="ORF">BTO18_07080</name>
</gene>
<sequence>MNTKRACIYPKDIQRITGRSERYGRKLLNDIKNFLDKEPHQFITVDEFSEYSGIQIDIVNQYIID</sequence>
<name>A0A2S7WMW2_9FLAO</name>
<dbReference type="EMBL" id="MSCN01000001">
    <property type="protein sequence ID" value="PQJ78957.1"/>
    <property type="molecule type" value="Genomic_DNA"/>
</dbReference>
<proteinExistence type="predicted"/>